<reference evidence="14 15" key="1">
    <citation type="submission" date="2011-04" db="EMBL/GenBank/DDBJ databases">
        <authorList>
            <person name="Muzny D."/>
            <person name="Qin X."/>
            <person name="Deng J."/>
            <person name="Jiang H."/>
            <person name="Liu Y."/>
            <person name="Qu J."/>
            <person name="Song X.-Z."/>
            <person name="Zhang L."/>
            <person name="Thornton R."/>
            <person name="Coyle M."/>
            <person name="Francisco L."/>
            <person name="Jackson L."/>
            <person name="Javaid M."/>
            <person name="Korchina V."/>
            <person name="Kovar C."/>
            <person name="Mata R."/>
            <person name="Mathew T."/>
            <person name="Ngo R."/>
            <person name="Nguyen L."/>
            <person name="Nguyen N."/>
            <person name="Okwuonu G."/>
            <person name="Ongeri F."/>
            <person name="Pham C."/>
            <person name="Simmons D."/>
            <person name="Wilczek-Boney K."/>
            <person name="Hale W."/>
            <person name="Jakkamsetti A."/>
            <person name="Pham P."/>
            <person name="Ruth R."/>
            <person name="San Lucas F."/>
            <person name="Warren J."/>
            <person name="Zhang J."/>
            <person name="Zhao Z."/>
            <person name="Zhou C."/>
            <person name="Zhu D."/>
            <person name="Lee S."/>
            <person name="Bess C."/>
            <person name="Blankenburg K."/>
            <person name="Forbes L."/>
            <person name="Fu Q."/>
            <person name="Gubbala S."/>
            <person name="Hirani K."/>
            <person name="Jayaseelan J.C."/>
            <person name="Lara F."/>
            <person name="Munidasa M."/>
            <person name="Palculict T."/>
            <person name="Patil S."/>
            <person name="Pu L.-L."/>
            <person name="Saada N."/>
            <person name="Tang L."/>
            <person name="Weissenberger G."/>
            <person name="Zhu Y."/>
            <person name="Hemphill L."/>
            <person name="Shang Y."/>
            <person name="Youmans B."/>
            <person name="Ayvaz T."/>
            <person name="Ross M."/>
            <person name="Santibanez J."/>
            <person name="Aqrawi P."/>
            <person name="Gross S."/>
            <person name="Joshi V."/>
            <person name="Fowler G."/>
            <person name="Nazareth L."/>
            <person name="Reid J."/>
            <person name="Worley K."/>
            <person name="Petrosino J."/>
            <person name="Highlander S."/>
            <person name="Gibbs R."/>
        </authorList>
    </citation>
    <scope>NUCLEOTIDE SEQUENCE [LARGE SCALE GENOMIC DNA]</scope>
    <source>
        <strain evidence="14 15">DSM 2778</strain>
    </source>
</reference>
<dbReference type="Gene3D" id="1.10.40.30">
    <property type="entry name" value="Fumarase/aspartase (C-terminal domain)"/>
    <property type="match status" value="1"/>
</dbReference>
<dbReference type="STRING" id="888060.HMPREF9081_2586"/>
<comment type="pathway">
    <text evidence="1 12">Purine metabolism; IMP biosynthesis via de novo pathway; 5-amino-1-(5-phospho-D-ribosyl)imidazole-4-carboxamide from 5-amino-1-(5-phospho-D-ribosyl)imidazole-4-carboxylate: step 2/2.</text>
</comment>
<dbReference type="Pfam" id="PF10397">
    <property type="entry name" value="ADSL_C"/>
    <property type="match status" value="1"/>
</dbReference>
<dbReference type="GO" id="GO:0044208">
    <property type="term" value="P:'de novo' AMP biosynthetic process"/>
    <property type="evidence" value="ECO:0007669"/>
    <property type="project" value="UniProtKB-UniPathway"/>
</dbReference>
<feature type="domain" description="Adenylosuccinate lyase C-terminal" evidence="13">
    <location>
        <begin position="375"/>
        <end position="455"/>
    </location>
</feature>
<keyword evidence="7 12" id="KW-0456">Lyase</keyword>
<dbReference type="InterPro" id="IPR019468">
    <property type="entry name" value="AdenyloSucc_lyase_C"/>
</dbReference>
<evidence type="ECO:0000256" key="1">
    <source>
        <dbReference type="ARBA" id="ARBA00004706"/>
    </source>
</evidence>
<comment type="catalytic activity">
    <reaction evidence="8">
        <text>(2S)-2-[5-amino-1-(5-phospho-beta-D-ribosyl)imidazole-4-carboxamido]succinate = 5-amino-1-(5-phospho-beta-D-ribosyl)imidazole-4-carboxamide + fumarate</text>
        <dbReference type="Rhea" id="RHEA:23920"/>
        <dbReference type="ChEBI" id="CHEBI:29806"/>
        <dbReference type="ChEBI" id="CHEBI:58443"/>
        <dbReference type="ChEBI" id="CHEBI:58475"/>
        <dbReference type="EC" id="4.3.2.2"/>
    </reaction>
    <physiologicalReaction direction="left-to-right" evidence="8">
        <dbReference type="Rhea" id="RHEA:23921"/>
    </physiologicalReaction>
</comment>
<evidence type="ECO:0000313" key="15">
    <source>
        <dbReference type="Proteomes" id="UP000004067"/>
    </source>
</evidence>
<dbReference type="FunFam" id="1.10.40.30:FF:000007">
    <property type="entry name" value="Adenylosuccinate lyase"/>
    <property type="match status" value="1"/>
</dbReference>
<dbReference type="GO" id="GO:0006189">
    <property type="term" value="P:'de novo' IMP biosynthetic process"/>
    <property type="evidence" value="ECO:0007669"/>
    <property type="project" value="UniProtKB-UniPathway"/>
</dbReference>
<organism evidence="14 15">
    <name type="scientific">Centipeda periodontii DSM 2778</name>
    <dbReference type="NCBI Taxonomy" id="888060"/>
    <lineage>
        <taxon>Bacteria</taxon>
        <taxon>Bacillati</taxon>
        <taxon>Bacillota</taxon>
        <taxon>Negativicutes</taxon>
        <taxon>Selenomonadales</taxon>
        <taxon>Selenomonadaceae</taxon>
        <taxon>Centipeda</taxon>
    </lineage>
</organism>
<evidence type="ECO:0000256" key="3">
    <source>
        <dbReference type="ARBA" id="ARBA00008273"/>
    </source>
</evidence>
<protein>
    <recommendedName>
        <fullName evidence="5 11">Adenylosuccinate lyase</fullName>
        <shortName evidence="12">ASL</shortName>
        <ecNumber evidence="4 11">4.3.2.2</ecNumber>
    </recommendedName>
    <alternativeName>
        <fullName evidence="9 12">Adenylosuccinase</fullName>
    </alternativeName>
</protein>
<dbReference type="PANTHER" id="PTHR43172:SF1">
    <property type="entry name" value="ADENYLOSUCCINATE LYASE"/>
    <property type="match status" value="1"/>
</dbReference>
<evidence type="ECO:0000256" key="10">
    <source>
        <dbReference type="ARBA" id="ARBA00049115"/>
    </source>
</evidence>
<dbReference type="Gene3D" id="1.20.200.10">
    <property type="entry name" value="Fumarase/aspartase (Central domain)"/>
    <property type="match status" value="1"/>
</dbReference>
<dbReference type="InterPro" id="IPR022761">
    <property type="entry name" value="Fumarate_lyase_N"/>
</dbReference>
<evidence type="ECO:0000256" key="5">
    <source>
        <dbReference type="ARBA" id="ARBA00017058"/>
    </source>
</evidence>
<evidence type="ECO:0000256" key="8">
    <source>
        <dbReference type="ARBA" id="ARBA00024477"/>
    </source>
</evidence>
<comment type="catalytic activity">
    <reaction evidence="10">
        <text>N(6)-(1,2-dicarboxyethyl)-AMP = fumarate + AMP</text>
        <dbReference type="Rhea" id="RHEA:16853"/>
        <dbReference type="ChEBI" id="CHEBI:29806"/>
        <dbReference type="ChEBI" id="CHEBI:57567"/>
        <dbReference type="ChEBI" id="CHEBI:456215"/>
        <dbReference type="EC" id="4.3.2.2"/>
    </reaction>
    <physiologicalReaction direction="left-to-right" evidence="10">
        <dbReference type="Rhea" id="RHEA:16854"/>
    </physiologicalReaction>
</comment>
<keyword evidence="15" id="KW-1185">Reference proteome</keyword>
<dbReference type="InterPro" id="IPR024083">
    <property type="entry name" value="Fumarase/histidase_N"/>
</dbReference>
<dbReference type="InterPro" id="IPR020557">
    <property type="entry name" value="Fumarate_lyase_CS"/>
</dbReference>
<dbReference type="eggNOG" id="COG0015">
    <property type="taxonomic scope" value="Bacteria"/>
</dbReference>
<comment type="similarity">
    <text evidence="3 12">Belongs to the lyase 1 family. Adenylosuccinate lyase subfamily.</text>
</comment>
<evidence type="ECO:0000256" key="4">
    <source>
        <dbReference type="ARBA" id="ARBA00012339"/>
    </source>
</evidence>
<dbReference type="SMART" id="SM00998">
    <property type="entry name" value="ADSL_C"/>
    <property type="match status" value="1"/>
</dbReference>
<dbReference type="NCBIfam" id="TIGR00928">
    <property type="entry name" value="purB"/>
    <property type="match status" value="1"/>
</dbReference>
<dbReference type="PROSITE" id="PS00163">
    <property type="entry name" value="FUMARATE_LYASES"/>
    <property type="match status" value="1"/>
</dbReference>
<sequence length="456" mass="52170">MIDILRRAIYDTNVGICSCIMRRRKQMIERYTRPEMGHLWSIQNEWQTILNVEIAACEAMAELGEIPTAAVENIKKNARFDVARINEIEKTTDHDIIAFLTNLEENVGEDSKYIHKGLTSSDVKDTAYCIMMRDAAAIIEGDLHAFREVLRRRAEEFRHTPCIGRTHGIHAEPMTFGLKLLLWSAEIERDIERLTRAKEVVSVGKLSGAVGTYSNIDPRIEELTCKKLGLTPVRLATQVIQRDRHAEFVTTLAIIAGTMEKIATEIRNLQRTDIREAEEFFKAGQKGSSAMPHKRNPINCERVSGMARLVRGNAVAALEDMTLWHERDISHSSVERVILPDATINVDYCLHKLTGIVDKLLVYPDAMLHNMNRTGGLIYSQRILTALVNKGVLRQTAYVWVQRNAMKRWLEKEDFRTNVEKDADISAHLTREEIDACFDYTYFLRHVDSIFARFDL</sequence>
<accession>F5RQR4</accession>
<dbReference type="PRINTS" id="PR00145">
    <property type="entry name" value="ARGSUCLYASE"/>
</dbReference>
<evidence type="ECO:0000256" key="11">
    <source>
        <dbReference type="NCBIfam" id="TIGR00928"/>
    </source>
</evidence>
<evidence type="ECO:0000256" key="7">
    <source>
        <dbReference type="ARBA" id="ARBA00023239"/>
    </source>
</evidence>
<dbReference type="UniPathway" id="UPA00074">
    <property type="reaction ID" value="UER00132"/>
</dbReference>
<dbReference type="GO" id="GO:0070626">
    <property type="term" value="F:(S)-2-(5-amino-1-(5-phospho-D-ribosyl)imidazole-4-carboxamido) succinate lyase (fumarate-forming) activity"/>
    <property type="evidence" value="ECO:0007669"/>
    <property type="project" value="TreeGrafter"/>
</dbReference>
<evidence type="ECO:0000259" key="13">
    <source>
        <dbReference type="SMART" id="SM00998"/>
    </source>
</evidence>
<evidence type="ECO:0000256" key="9">
    <source>
        <dbReference type="ARBA" id="ARBA00030717"/>
    </source>
</evidence>
<dbReference type="Proteomes" id="UP000004067">
    <property type="component" value="Unassembled WGS sequence"/>
</dbReference>
<dbReference type="FunFam" id="1.20.200.10:FF:000008">
    <property type="entry name" value="Adenylosuccinate lyase"/>
    <property type="match status" value="1"/>
</dbReference>
<dbReference type="HOGENOM" id="CLU_030949_0_1_9"/>
<dbReference type="Pfam" id="PF00206">
    <property type="entry name" value="Lyase_1"/>
    <property type="match status" value="1"/>
</dbReference>
<dbReference type="GO" id="GO:0004018">
    <property type="term" value="F:N6-(1,2-dicarboxyethyl)AMP AMP-lyase (fumarate-forming) activity"/>
    <property type="evidence" value="ECO:0007669"/>
    <property type="project" value="UniProtKB-UniRule"/>
</dbReference>
<comment type="caution">
    <text evidence="14">The sequence shown here is derived from an EMBL/GenBank/DDBJ whole genome shotgun (WGS) entry which is preliminary data.</text>
</comment>
<evidence type="ECO:0000256" key="2">
    <source>
        <dbReference type="ARBA" id="ARBA00004734"/>
    </source>
</evidence>
<dbReference type="PRINTS" id="PR00149">
    <property type="entry name" value="FUMRATELYASE"/>
</dbReference>
<evidence type="ECO:0000313" key="14">
    <source>
        <dbReference type="EMBL" id="EGK56685.1"/>
    </source>
</evidence>
<dbReference type="Gene3D" id="1.10.275.10">
    <property type="entry name" value="Fumarase/aspartase (N-terminal domain)"/>
    <property type="match status" value="1"/>
</dbReference>
<dbReference type="GO" id="GO:0005829">
    <property type="term" value="C:cytosol"/>
    <property type="evidence" value="ECO:0007669"/>
    <property type="project" value="TreeGrafter"/>
</dbReference>
<dbReference type="UniPathway" id="UPA00075">
    <property type="reaction ID" value="UER00336"/>
</dbReference>
<dbReference type="EC" id="4.3.2.2" evidence="4 11"/>
<dbReference type="InterPro" id="IPR000362">
    <property type="entry name" value="Fumarate_lyase_fam"/>
</dbReference>
<dbReference type="AlphaFoldDB" id="F5RQR4"/>
<gene>
    <name evidence="14" type="primary">purB</name>
    <name evidence="14" type="ORF">HMPREF9081_2586</name>
</gene>
<dbReference type="SUPFAM" id="SSF48557">
    <property type="entry name" value="L-aspartase-like"/>
    <property type="match status" value="1"/>
</dbReference>
<dbReference type="EMBL" id="AFHQ01000063">
    <property type="protein sequence ID" value="EGK56685.1"/>
    <property type="molecule type" value="Genomic_DNA"/>
</dbReference>
<dbReference type="CDD" id="cd01360">
    <property type="entry name" value="Adenylsuccinate_lyase_1"/>
    <property type="match status" value="1"/>
</dbReference>
<comment type="pathway">
    <text evidence="2 12">Purine metabolism; AMP biosynthesis via de novo pathway; AMP from IMP: step 2/2.</text>
</comment>
<dbReference type="PANTHER" id="PTHR43172">
    <property type="entry name" value="ADENYLOSUCCINATE LYASE"/>
    <property type="match status" value="1"/>
</dbReference>
<name>F5RQR4_9FIRM</name>
<evidence type="ECO:0000256" key="6">
    <source>
        <dbReference type="ARBA" id="ARBA00022755"/>
    </source>
</evidence>
<proteinExistence type="inferred from homology"/>
<evidence type="ECO:0000256" key="12">
    <source>
        <dbReference type="RuleBase" id="RU361172"/>
    </source>
</evidence>
<dbReference type="InterPro" id="IPR008948">
    <property type="entry name" value="L-Aspartase-like"/>
</dbReference>
<dbReference type="InterPro" id="IPR004769">
    <property type="entry name" value="Pur_lyase"/>
</dbReference>
<keyword evidence="6 12" id="KW-0658">Purine biosynthesis</keyword>